<accession>A0A2T0S0H5</accession>
<dbReference type="SUPFAM" id="SSF82866">
    <property type="entry name" value="Multidrug efflux transporter AcrB transmembrane domain"/>
    <property type="match status" value="1"/>
</dbReference>
<evidence type="ECO:0000313" key="3">
    <source>
        <dbReference type="Proteomes" id="UP000239480"/>
    </source>
</evidence>
<keyword evidence="3" id="KW-1185">Reference proteome</keyword>
<keyword evidence="1" id="KW-0472">Membrane</keyword>
<dbReference type="EMBL" id="PVTD01000001">
    <property type="protein sequence ID" value="PRY26915.1"/>
    <property type="molecule type" value="Genomic_DNA"/>
</dbReference>
<evidence type="ECO:0000256" key="1">
    <source>
        <dbReference type="SAM" id="Phobius"/>
    </source>
</evidence>
<protein>
    <recommendedName>
        <fullName evidence="4">AcrB/AcrD/AcrF family protein</fullName>
    </recommendedName>
</protein>
<keyword evidence="1" id="KW-0812">Transmembrane</keyword>
<reference evidence="2 3" key="1">
    <citation type="submission" date="2018-03" db="EMBL/GenBank/DDBJ databases">
        <title>Genomic Encyclopedia of Archaeal and Bacterial Type Strains, Phase II (KMG-II): from individual species to whole genera.</title>
        <authorList>
            <person name="Goeker M."/>
        </authorList>
    </citation>
    <scope>NUCLEOTIDE SEQUENCE [LARGE SCALE GENOMIC DNA]</scope>
    <source>
        <strain evidence="2 3">DSM 29328</strain>
    </source>
</reference>
<feature type="transmembrane region" description="Helical" evidence="1">
    <location>
        <begin position="36"/>
        <end position="63"/>
    </location>
</feature>
<evidence type="ECO:0008006" key="4">
    <source>
        <dbReference type="Google" id="ProtNLM"/>
    </source>
</evidence>
<name>A0A2T0S0H5_9RHOB</name>
<gene>
    <name evidence="2" type="ORF">CLV78_1011020</name>
</gene>
<dbReference type="AlphaFoldDB" id="A0A2T0S0H5"/>
<dbReference type="Proteomes" id="UP000239480">
    <property type="component" value="Unassembled WGS sequence"/>
</dbReference>
<evidence type="ECO:0000313" key="2">
    <source>
        <dbReference type="EMBL" id="PRY26915.1"/>
    </source>
</evidence>
<sequence length="132" mass="13668">MAEVFVTSSRPLCRRRSLPLVVSCPSILPADDFWPLFATAIAGGVLLSTVVSVCLAPALLALIARHKTPENAAGVRPVSVALRVAASPAAAPRPVMLALGIDPFESMGAEEIPLCLDHVGCRPCGADAVEIS</sequence>
<dbReference type="Gene3D" id="1.20.1640.10">
    <property type="entry name" value="Multidrug efflux transporter AcrB transmembrane domain"/>
    <property type="match status" value="1"/>
</dbReference>
<keyword evidence="1" id="KW-1133">Transmembrane helix</keyword>
<organism evidence="2 3">
    <name type="scientific">Aliiruegeria haliotis</name>
    <dbReference type="NCBI Taxonomy" id="1280846"/>
    <lineage>
        <taxon>Bacteria</taxon>
        <taxon>Pseudomonadati</taxon>
        <taxon>Pseudomonadota</taxon>
        <taxon>Alphaproteobacteria</taxon>
        <taxon>Rhodobacterales</taxon>
        <taxon>Roseobacteraceae</taxon>
        <taxon>Aliiruegeria</taxon>
    </lineage>
</organism>
<comment type="caution">
    <text evidence="2">The sequence shown here is derived from an EMBL/GenBank/DDBJ whole genome shotgun (WGS) entry which is preliminary data.</text>
</comment>
<proteinExistence type="predicted"/>